<evidence type="ECO:0000313" key="9">
    <source>
        <dbReference type="EMBL" id="KRL58955.1"/>
    </source>
</evidence>
<dbReference type="AlphaFoldDB" id="A0A0R1S0L8"/>
<evidence type="ECO:0000256" key="1">
    <source>
        <dbReference type="ARBA" id="ARBA00004651"/>
    </source>
</evidence>
<evidence type="ECO:0000256" key="7">
    <source>
        <dbReference type="ARBA" id="ARBA00023136"/>
    </source>
</evidence>
<feature type="transmembrane region" description="Helical" evidence="8">
    <location>
        <begin position="314"/>
        <end position="332"/>
    </location>
</feature>
<evidence type="ECO:0000256" key="3">
    <source>
        <dbReference type="ARBA" id="ARBA00022448"/>
    </source>
</evidence>
<keyword evidence="6 8" id="KW-1133">Transmembrane helix</keyword>
<dbReference type="Gene3D" id="1.10.3470.10">
    <property type="entry name" value="ABC transporter involved in vitamin B12 uptake, BtuC"/>
    <property type="match status" value="1"/>
</dbReference>
<evidence type="ECO:0000256" key="8">
    <source>
        <dbReference type="SAM" id="Phobius"/>
    </source>
</evidence>
<dbReference type="FunFam" id="1.10.3470.10:FF:000001">
    <property type="entry name" value="Vitamin B12 ABC transporter permease BtuC"/>
    <property type="match status" value="1"/>
</dbReference>
<comment type="similarity">
    <text evidence="2">Belongs to the binding-protein-dependent transport system permease family. FecCD subfamily.</text>
</comment>
<feature type="transmembrane region" description="Helical" evidence="8">
    <location>
        <begin position="100"/>
        <end position="119"/>
    </location>
</feature>
<evidence type="ECO:0000256" key="2">
    <source>
        <dbReference type="ARBA" id="ARBA00007935"/>
    </source>
</evidence>
<feature type="transmembrane region" description="Helical" evidence="8">
    <location>
        <begin position="157"/>
        <end position="179"/>
    </location>
</feature>
<dbReference type="Proteomes" id="UP000051264">
    <property type="component" value="Unassembled WGS sequence"/>
</dbReference>
<accession>A0A0R1S0L8</accession>
<feature type="transmembrane region" description="Helical" evidence="8">
    <location>
        <begin position="289"/>
        <end position="308"/>
    </location>
</feature>
<feature type="transmembrane region" description="Helical" evidence="8">
    <location>
        <begin position="17"/>
        <end position="41"/>
    </location>
</feature>
<keyword evidence="7 8" id="KW-0472">Membrane</keyword>
<feature type="transmembrane region" description="Helical" evidence="8">
    <location>
        <begin position="71"/>
        <end position="88"/>
    </location>
</feature>
<evidence type="ECO:0000256" key="4">
    <source>
        <dbReference type="ARBA" id="ARBA00022475"/>
    </source>
</evidence>
<dbReference type="EMBL" id="AZEX01000059">
    <property type="protein sequence ID" value="KRL58955.1"/>
    <property type="molecule type" value="Genomic_DNA"/>
</dbReference>
<dbReference type="CDD" id="cd06550">
    <property type="entry name" value="TM_ABC_iron-siderophores_like"/>
    <property type="match status" value="1"/>
</dbReference>
<sequence length="340" mass="35521">MIAGTGPKQMNKRHFKIILLGSLILLGITLVLGICLGAATVPLQTVWQTLVDYHASSLTQAIVHTIRLPRVLGAALIGASLAGSGVIMQDLTHNPLADSGLLGINAGAGLLLTVSFIFFPKMGPGGTALFSFTGALFAALLVVAISRTKKGSQTTTVVLAGMAISSCLVALSEGLALVMQLKQDLAFWHFGGVAAINWAQLSGLGPWLVCGLLISLLLAPQLHLLQLGDELVLSLGRKTGWIRLIGFGCVVILAGASVALVGSVGFIGLMIPHIARFLVGPDTRKVMPISLLLGASLVVLADLVARTINAPQEIPFGIIIAIIGVPFFIYLARREGRQHG</sequence>
<dbReference type="GO" id="GO:0022857">
    <property type="term" value="F:transmembrane transporter activity"/>
    <property type="evidence" value="ECO:0007669"/>
    <property type="project" value="InterPro"/>
</dbReference>
<dbReference type="InterPro" id="IPR000522">
    <property type="entry name" value="ABC_transptr_permease_BtuC"/>
</dbReference>
<dbReference type="STRING" id="1423747.FC69_GL002022"/>
<dbReference type="eggNOG" id="COG0609">
    <property type="taxonomic scope" value="Bacteria"/>
</dbReference>
<keyword evidence="4" id="KW-1003">Cell membrane</keyword>
<evidence type="ECO:0000256" key="5">
    <source>
        <dbReference type="ARBA" id="ARBA00022692"/>
    </source>
</evidence>
<reference evidence="9 10" key="1">
    <citation type="journal article" date="2015" name="Genome Announc.">
        <title>Expanding the biotechnology potential of lactobacilli through comparative genomics of 213 strains and associated genera.</title>
        <authorList>
            <person name="Sun Z."/>
            <person name="Harris H.M."/>
            <person name="McCann A."/>
            <person name="Guo C."/>
            <person name="Argimon S."/>
            <person name="Zhang W."/>
            <person name="Yang X."/>
            <person name="Jeffery I.B."/>
            <person name="Cooney J.C."/>
            <person name="Kagawa T.F."/>
            <person name="Liu W."/>
            <person name="Song Y."/>
            <person name="Salvetti E."/>
            <person name="Wrobel A."/>
            <person name="Rasinkangas P."/>
            <person name="Parkhill J."/>
            <person name="Rea M.C."/>
            <person name="O'Sullivan O."/>
            <person name="Ritari J."/>
            <person name="Douillard F.P."/>
            <person name="Paul Ross R."/>
            <person name="Yang R."/>
            <person name="Briner A.E."/>
            <person name="Felis G.E."/>
            <person name="de Vos W.M."/>
            <person name="Barrangou R."/>
            <person name="Klaenhammer T.R."/>
            <person name="Caufield P.W."/>
            <person name="Cui Y."/>
            <person name="Zhang H."/>
            <person name="O'Toole P.W."/>
        </authorList>
    </citation>
    <scope>NUCLEOTIDE SEQUENCE [LARGE SCALE GENOMIC DNA]</scope>
    <source>
        <strain evidence="9 10">DSM 14340</strain>
    </source>
</reference>
<keyword evidence="3" id="KW-0813">Transport</keyword>
<gene>
    <name evidence="9" type="ORF">FC69_GL002022</name>
</gene>
<dbReference type="Pfam" id="PF01032">
    <property type="entry name" value="FecCD"/>
    <property type="match status" value="1"/>
</dbReference>
<dbReference type="PANTHER" id="PTHR30472:SF65">
    <property type="entry name" value="SIDEROPHORE TRANSPORT SYSTEM PERMEASE PROTEIN YFIZ-RELATED"/>
    <property type="match status" value="1"/>
</dbReference>
<protein>
    <submittedName>
        <fullName evidence="9">Uncharacterized protein</fullName>
    </submittedName>
</protein>
<dbReference type="InterPro" id="IPR037294">
    <property type="entry name" value="ABC_BtuC-like"/>
</dbReference>
<dbReference type="SUPFAM" id="SSF81345">
    <property type="entry name" value="ABC transporter involved in vitamin B12 uptake, BtuC"/>
    <property type="match status" value="1"/>
</dbReference>
<dbReference type="PATRIC" id="fig|1423747.3.peg.2055"/>
<dbReference type="GO" id="GO:0033214">
    <property type="term" value="P:siderophore-iron import into cell"/>
    <property type="evidence" value="ECO:0007669"/>
    <property type="project" value="TreeGrafter"/>
</dbReference>
<organism evidence="9 10">
    <name type="scientific">Latilactobacillus fuchuensis DSM 14340 = JCM 11249</name>
    <dbReference type="NCBI Taxonomy" id="1423747"/>
    <lineage>
        <taxon>Bacteria</taxon>
        <taxon>Bacillati</taxon>
        <taxon>Bacillota</taxon>
        <taxon>Bacilli</taxon>
        <taxon>Lactobacillales</taxon>
        <taxon>Lactobacillaceae</taxon>
        <taxon>Latilactobacillus</taxon>
    </lineage>
</organism>
<evidence type="ECO:0000313" key="10">
    <source>
        <dbReference type="Proteomes" id="UP000051264"/>
    </source>
</evidence>
<evidence type="ECO:0000256" key="6">
    <source>
        <dbReference type="ARBA" id="ARBA00022989"/>
    </source>
</evidence>
<comment type="subcellular location">
    <subcellularLocation>
        <location evidence="1">Cell membrane</location>
        <topology evidence="1">Multi-pass membrane protein</topology>
    </subcellularLocation>
</comment>
<name>A0A0R1S0L8_9LACO</name>
<comment type="caution">
    <text evidence="9">The sequence shown here is derived from an EMBL/GenBank/DDBJ whole genome shotgun (WGS) entry which is preliminary data.</text>
</comment>
<feature type="transmembrane region" description="Helical" evidence="8">
    <location>
        <begin position="245"/>
        <end position="269"/>
    </location>
</feature>
<dbReference type="GO" id="GO:0005886">
    <property type="term" value="C:plasma membrane"/>
    <property type="evidence" value="ECO:0007669"/>
    <property type="project" value="UniProtKB-SubCell"/>
</dbReference>
<proteinExistence type="inferred from homology"/>
<feature type="transmembrane region" description="Helical" evidence="8">
    <location>
        <begin position="125"/>
        <end position="145"/>
    </location>
</feature>
<keyword evidence="5 8" id="KW-0812">Transmembrane</keyword>
<dbReference type="PANTHER" id="PTHR30472">
    <property type="entry name" value="FERRIC ENTEROBACTIN TRANSPORT SYSTEM PERMEASE PROTEIN"/>
    <property type="match status" value="1"/>
</dbReference>